<protein>
    <submittedName>
        <fullName evidence="1">Uncharacterized protein</fullName>
    </submittedName>
</protein>
<organism evidence="1">
    <name type="scientific">Anguilla anguilla</name>
    <name type="common">European freshwater eel</name>
    <name type="synonym">Muraena anguilla</name>
    <dbReference type="NCBI Taxonomy" id="7936"/>
    <lineage>
        <taxon>Eukaryota</taxon>
        <taxon>Metazoa</taxon>
        <taxon>Chordata</taxon>
        <taxon>Craniata</taxon>
        <taxon>Vertebrata</taxon>
        <taxon>Euteleostomi</taxon>
        <taxon>Actinopterygii</taxon>
        <taxon>Neopterygii</taxon>
        <taxon>Teleostei</taxon>
        <taxon>Anguilliformes</taxon>
        <taxon>Anguillidae</taxon>
        <taxon>Anguilla</taxon>
    </lineage>
</organism>
<dbReference type="AlphaFoldDB" id="A0A0E9W3P3"/>
<reference evidence="1" key="2">
    <citation type="journal article" date="2015" name="Fish Shellfish Immunol.">
        <title>Early steps in the European eel (Anguilla anguilla)-Vibrio vulnificus interaction in the gills: Role of the RtxA13 toxin.</title>
        <authorList>
            <person name="Callol A."/>
            <person name="Pajuelo D."/>
            <person name="Ebbesson L."/>
            <person name="Teles M."/>
            <person name="MacKenzie S."/>
            <person name="Amaro C."/>
        </authorList>
    </citation>
    <scope>NUCLEOTIDE SEQUENCE</scope>
</reference>
<evidence type="ECO:0000313" key="1">
    <source>
        <dbReference type="EMBL" id="JAH84989.1"/>
    </source>
</evidence>
<name>A0A0E9W3P3_ANGAN</name>
<accession>A0A0E9W3P3</accession>
<dbReference type="EMBL" id="GBXM01023588">
    <property type="protein sequence ID" value="JAH84989.1"/>
    <property type="molecule type" value="Transcribed_RNA"/>
</dbReference>
<proteinExistence type="predicted"/>
<reference evidence="1" key="1">
    <citation type="submission" date="2014-11" db="EMBL/GenBank/DDBJ databases">
        <authorList>
            <person name="Amaro Gonzalez C."/>
        </authorList>
    </citation>
    <scope>NUCLEOTIDE SEQUENCE</scope>
</reference>
<sequence>MHPFHEQCNVTIANMRMHLTSQLASYISDTHI</sequence>